<feature type="domain" description="Pre-SET" evidence="9">
    <location>
        <begin position="84"/>
        <end position="150"/>
    </location>
</feature>
<evidence type="ECO:0000256" key="4">
    <source>
        <dbReference type="ARBA" id="ARBA00022679"/>
    </source>
</evidence>
<sequence length="318" mass="36555">MCKFFIGFSYFIYHVSRFFLHFFSMTESIKESRKSVIEDISDGERFSISLIYDEVKELEELRNIFYKYVKNCVLPSTASSSYYDGCDCEDDCGSEDCGCKSTHGFFYVSRGLNTIFLQSTSILPNISIYECNSNCSCSPSICPNRLTQHGVSLPLQVFKSDSGCGWGVRSHMRKIRKGEFVCEYAGEIIKTDEARRRWITAKEKNEDNYILCLKEHVQDRVLRTNIDPTHIGNVGRFINHSCDPNLQIFLTRINSLIPTAALFAKRDIEINEELSFDYAGGMNDNNDNMQEINTNVERKKCLCGSQYCKKYLPFDQSL</sequence>
<keyword evidence="3" id="KW-0489">Methyltransferase</keyword>
<gene>
    <name evidence="11" type="ORF">RclHR1_12790008</name>
</gene>
<keyword evidence="5" id="KW-0949">S-adenosyl-L-methionine</keyword>
<evidence type="ECO:0008006" key="13">
    <source>
        <dbReference type="Google" id="ProtNLM"/>
    </source>
</evidence>
<evidence type="ECO:0000313" key="12">
    <source>
        <dbReference type="Proteomes" id="UP000247702"/>
    </source>
</evidence>
<dbReference type="EMBL" id="BEXD01000312">
    <property type="protein sequence ID" value="GBB86363.1"/>
    <property type="molecule type" value="Genomic_DNA"/>
</dbReference>
<feature type="domain" description="Post-SET" evidence="10">
    <location>
        <begin position="297"/>
        <end position="313"/>
    </location>
</feature>
<evidence type="ECO:0000256" key="2">
    <source>
        <dbReference type="ARBA" id="ARBA00022454"/>
    </source>
</evidence>
<dbReference type="GO" id="GO:0008270">
    <property type="term" value="F:zinc ion binding"/>
    <property type="evidence" value="ECO:0007669"/>
    <property type="project" value="InterPro"/>
</dbReference>
<keyword evidence="6" id="KW-0479">Metal-binding</keyword>
<evidence type="ECO:0000256" key="6">
    <source>
        <dbReference type="ARBA" id="ARBA00022723"/>
    </source>
</evidence>
<dbReference type="GO" id="GO:0005694">
    <property type="term" value="C:chromosome"/>
    <property type="evidence" value="ECO:0007669"/>
    <property type="project" value="UniProtKB-SubCell"/>
</dbReference>
<keyword evidence="7" id="KW-0862">Zinc</keyword>
<organism evidence="11 12">
    <name type="scientific">Rhizophagus clarus</name>
    <dbReference type="NCBI Taxonomy" id="94130"/>
    <lineage>
        <taxon>Eukaryota</taxon>
        <taxon>Fungi</taxon>
        <taxon>Fungi incertae sedis</taxon>
        <taxon>Mucoromycota</taxon>
        <taxon>Glomeromycotina</taxon>
        <taxon>Glomeromycetes</taxon>
        <taxon>Glomerales</taxon>
        <taxon>Glomeraceae</taxon>
        <taxon>Rhizophagus</taxon>
    </lineage>
</organism>
<dbReference type="GO" id="GO:0005634">
    <property type="term" value="C:nucleus"/>
    <property type="evidence" value="ECO:0007669"/>
    <property type="project" value="InterPro"/>
</dbReference>
<dbReference type="PROSITE" id="PS50867">
    <property type="entry name" value="PRE_SET"/>
    <property type="match status" value="1"/>
</dbReference>
<accession>A0A2Z6Q878</accession>
<dbReference type="Pfam" id="PF05033">
    <property type="entry name" value="Pre-SET"/>
    <property type="match status" value="1"/>
</dbReference>
<evidence type="ECO:0000259" key="10">
    <source>
        <dbReference type="PROSITE" id="PS50868"/>
    </source>
</evidence>
<dbReference type="Proteomes" id="UP000247702">
    <property type="component" value="Unassembled WGS sequence"/>
</dbReference>
<comment type="caution">
    <text evidence="11">The sequence shown here is derived from an EMBL/GenBank/DDBJ whole genome shotgun (WGS) entry which is preliminary data.</text>
</comment>
<keyword evidence="2" id="KW-0158">Chromosome</keyword>
<dbReference type="PANTHER" id="PTHR46223:SF3">
    <property type="entry name" value="HISTONE-LYSINE N-METHYLTRANSFERASE SET-23"/>
    <property type="match status" value="1"/>
</dbReference>
<dbReference type="PANTHER" id="PTHR46223">
    <property type="entry name" value="HISTONE-LYSINE N-METHYLTRANSFERASE SUV39H"/>
    <property type="match status" value="1"/>
</dbReference>
<dbReference type="Gene3D" id="2.170.270.10">
    <property type="entry name" value="SET domain"/>
    <property type="match status" value="1"/>
</dbReference>
<evidence type="ECO:0000256" key="1">
    <source>
        <dbReference type="ARBA" id="ARBA00004286"/>
    </source>
</evidence>
<evidence type="ECO:0000256" key="3">
    <source>
        <dbReference type="ARBA" id="ARBA00022603"/>
    </source>
</evidence>
<dbReference type="Pfam" id="PF00856">
    <property type="entry name" value="SET"/>
    <property type="match status" value="1"/>
</dbReference>
<dbReference type="GO" id="GO:0042054">
    <property type="term" value="F:histone methyltransferase activity"/>
    <property type="evidence" value="ECO:0007669"/>
    <property type="project" value="InterPro"/>
</dbReference>
<dbReference type="GO" id="GO:0032259">
    <property type="term" value="P:methylation"/>
    <property type="evidence" value="ECO:0007669"/>
    <property type="project" value="UniProtKB-KW"/>
</dbReference>
<dbReference type="PROSITE" id="PS50868">
    <property type="entry name" value="POST_SET"/>
    <property type="match status" value="1"/>
</dbReference>
<evidence type="ECO:0000313" key="11">
    <source>
        <dbReference type="EMBL" id="GBB86363.1"/>
    </source>
</evidence>
<protein>
    <recommendedName>
        <fullName evidence="13">SET domain-containing protein</fullName>
    </recommendedName>
</protein>
<name>A0A2Z6Q878_9GLOM</name>
<dbReference type="InterPro" id="IPR003616">
    <property type="entry name" value="Post-SET_dom"/>
</dbReference>
<dbReference type="SMART" id="SM00317">
    <property type="entry name" value="SET"/>
    <property type="match status" value="1"/>
</dbReference>
<dbReference type="STRING" id="94130.A0A2Z6Q878"/>
<reference evidence="11 12" key="1">
    <citation type="submission" date="2017-11" db="EMBL/GenBank/DDBJ databases">
        <title>The genome of Rhizophagus clarus HR1 reveals common genetic basis of auxotrophy among arbuscular mycorrhizal fungi.</title>
        <authorList>
            <person name="Kobayashi Y."/>
        </authorList>
    </citation>
    <scope>NUCLEOTIDE SEQUENCE [LARGE SCALE GENOMIC DNA]</scope>
    <source>
        <strain evidence="11 12">HR1</strain>
    </source>
</reference>
<evidence type="ECO:0000256" key="5">
    <source>
        <dbReference type="ARBA" id="ARBA00022691"/>
    </source>
</evidence>
<feature type="domain" description="SET" evidence="8">
    <location>
        <begin position="153"/>
        <end position="279"/>
    </location>
</feature>
<evidence type="ECO:0000259" key="8">
    <source>
        <dbReference type="PROSITE" id="PS50280"/>
    </source>
</evidence>
<evidence type="ECO:0000259" key="9">
    <source>
        <dbReference type="PROSITE" id="PS50867"/>
    </source>
</evidence>
<dbReference type="AlphaFoldDB" id="A0A2Z6Q878"/>
<comment type="subcellular location">
    <subcellularLocation>
        <location evidence="1">Chromosome</location>
    </subcellularLocation>
</comment>
<dbReference type="InterPro" id="IPR007728">
    <property type="entry name" value="Pre-SET_dom"/>
</dbReference>
<dbReference type="PROSITE" id="PS50280">
    <property type="entry name" value="SET"/>
    <property type="match status" value="1"/>
</dbReference>
<proteinExistence type="predicted"/>
<evidence type="ECO:0000256" key="7">
    <source>
        <dbReference type="ARBA" id="ARBA00022833"/>
    </source>
</evidence>
<dbReference type="InterPro" id="IPR001214">
    <property type="entry name" value="SET_dom"/>
</dbReference>
<keyword evidence="4" id="KW-0808">Transferase</keyword>
<dbReference type="SUPFAM" id="SSF82199">
    <property type="entry name" value="SET domain"/>
    <property type="match status" value="1"/>
</dbReference>
<dbReference type="InterPro" id="IPR050973">
    <property type="entry name" value="H3K9_Histone-Lys_N-MTase"/>
</dbReference>
<dbReference type="InterPro" id="IPR046341">
    <property type="entry name" value="SET_dom_sf"/>
</dbReference>
<keyword evidence="12" id="KW-1185">Reference proteome</keyword>